<evidence type="ECO:0008006" key="5">
    <source>
        <dbReference type="Google" id="ProtNLM"/>
    </source>
</evidence>
<feature type="signal peptide" evidence="2">
    <location>
        <begin position="1"/>
        <end position="30"/>
    </location>
</feature>
<evidence type="ECO:0000256" key="2">
    <source>
        <dbReference type="SAM" id="SignalP"/>
    </source>
</evidence>
<evidence type="ECO:0000313" key="3">
    <source>
        <dbReference type="EMBL" id="OTA30185.1"/>
    </source>
</evidence>
<proteinExistence type="predicted"/>
<comment type="caution">
    <text evidence="3">The sequence shown here is derived from an EMBL/GenBank/DDBJ whole genome shotgun (WGS) entry which is preliminary data.</text>
</comment>
<name>A0A1Y2T3Y9_9BIFI</name>
<evidence type="ECO:0000256" key="1">
    <source>
        <dbReference type="SAM" id="MobiDB-lite"/>
    </source>
</evidence>
<gene>
    <name evidence="3" type="ORF">B9T39_00310</name>
</gene>
<dbReference type="Proteomes" id="UP000243540">
    <property type="component" value="Unassembled WGS sequence"/>
</dbReference>
<accession>A0A1Y2T3Y9</accession>
<dbReference type="AlphaFoldDB" id="A0A1Y2T3Y9"/>
<evidence type="ECO:0000313" key="4">
    <source>
        <dbReference type="Proteomes" id="UP000243540"/>
    </source>
</evidence>
<sequence>MKTRHKLRHIWAIVVAFILAVSMIATYAFADGDHDERPSDPGGGPKPTHGEWFVDDNNHAPTVDSAKWFIQQMNNKTGKIAGGSDSKIQETLNGAVARCQARGGTNCRLVAVGIAITNDGWYSAKNLIGSGGVQAYKNNLYSFGNKTLSYNGYNYDINTPFQRVDGSQTTVARLGEESINAVGGDANINVIVLSQDEPAKPKTPPAPPVKRIEQGISADRMRNTTFITTGTGVGGEALWFSDTINPNGLTYTITDQSVWDITTGANISKQFTYNTANGQTPTGNRATAVWNANGRKVEKLSENIICASTRITCQK</sequence>
<dbReference type="EMBL" id="NEKC01000001">
    <property type="protein sequence ID" value="OTA30185.1"/>
    <property type="molecule type" value="Genomic_DNA"/>
</dbReference>
<feature type="chain" id="PRO_5011003768" description="DUF4189 domain-containing protein" evidence="2">
    <location>
        <begin position="31"/>
        <end position="315"/>
    </location>
</feature>
<organism evidence="3 4">
    <name type="scientific">Alloscardovia macacae</name>
    <dbReference type="NCBI Taxonomy" id="1160091"/>
    <lineage>
        <taxon>Bacteria</taxon>
        <taxon>Bacillati</taxon>
        <taxon>Actinomycetota</taxon>
        <taxon>Actinomycetes</taxon>
        <taxon>Bifidobacteriales</taxon>
        <taxon>Bifidobacteriaceae</taxon>
        <taxon>Alloscardovia</taxon>
    </lineage>
</organism>
<protein>
    <recommendedName>
        <fullName evidence="5">DUF4189 domain-containing protein</fullName>
    </recommendedName>
</protein>
<feature type="region of interest" description="Disordered" evidence="1">
    <location>
        <begin position="34"/>
        <end position="54"/>
    </location>
</feature>
<reference evidence="3 4" key="1">
    <citation type="submission" date="2017-04" db="EMBL/GenBank/DDBJ databases">
        <title>Draft genome sequences of Alloscardovia macacae UMA81211 and UMA81212 isolated from the feces of a rhesus macaque (Macaca mulatta).</title>
        <authorList>
            <person name="Albert K."/>
            <person name="Sela D.A."/>
        </authorList>
    </citation>
    <scope>NUCLEOTIDE SEQUENCE [LARGE SCALE GENOMIC DNA]</scope>
    <source>
        <strain evidence="3 4">UMA81212</strain>
    </source>
</reference>
<keyword evidence="2" id="KW-0732">Signal</keyword>
<dbReference type="STRING" id="1160091.B9T39_00310"/>